<reference evidence="1" key="1">
    <citation type="submission" date="2020-12" db="EMBL/GenBank/DDBJ databases">
        <authorList>
            <consortium name="Molecular Ecology Group"/>
        </authorList>
    </citation>
    <scope>NUCLEOTIDE SEQUENCE</scope>
    <source>
        <strain evidence="1">TBG_1078</strain>
    </source>
</reference>
<sequence length="199" mass="23309">MWDSIPDQWNRIENPEVDPQLYGQLIFDKGGKTIHWKKDSLFNKWCWENWTSTCRRMKLDHSLAPDTKINSKWMKDLNVRQESIKILEENTGNTLFELVHSNFLQDTSTKARETKAKMNYWDFIKIRSFCTAKDTCTPQCPSPIHPHPPPSSPSTTPSSFPRVRSLYKCSVVFRVYFENHLNGKWFSNLLFSGCRCPSV</sequence>
<evidence type="ECO:0000313" key="1">
    <source>
        <dbReference type="EMBL" id="CAD7670962.1"/>
    </source>
</evidence>
<evidence type="ECO:0000313" key="2">
    <source>
        <dbReference type="Proteomes" id="UP000645828"/>
    </source>
</evidence>
<name>A0A811Y411_NYCPR</name>
<organism evidence="1 2">
    <name type="scientific">Nyctereutes procyonoides</name>
    <name type="common">Raccoon dog</name>
    <name type="synonym">Canis procyonoides</name>
    <dbReference type="NCBI Taxonomy" id="34880"/>
    <lineage>
        <taxon>Eukaryota</taxon>
        <taxon>Metazoa</taxon>
        <taxon>Chordata</taxon>
        <taxon>Craniata</taxon>
        <taxon>Vertebrata</taxon>
        <taxon>Euteleostomi</taxon>
        <taxon>Mammalia</taxon>
        <taxon>Eutheria</taxon>
        <taxon>Laurasiatheria</taxon>
        <taxon>Carnivora</taxon>
        <taxon>Caniformia</taxon>
        <taxon>Canidae</taxon>
        <taxon>Nyctereutes</taxon>
    </lineage>
</organism>
<accession>A0A811Y411</accession>
<dbReference type="PANTHER" id="PTHR19446">
    <property type="entry name" value="REVERSE TRANSCRIPTASES"/>
    <property type="match status" value="1"/>
</dbReference>
<proteinExistence type="predicted"/>
<gene>
    <name evidence="1" type="ORF">NYPRO_LOCUS3757</name>
</gene>
<protein>
    <submittedName>
        <fullName evidence="1">(raccoon dog) hypothetical protein</fullName>
    </submittedName>
</protein>
<keyword evidence="2" id="KW-1185">Reference proteome</keyword>
<dbReference type="EMBL" id="CAJHUB010000660">
    <property type="protein sequence ID" value="CAD7670962.1"/>
    <property type="molecule type" value="Genomic_DNA"/>
</dbReference>
<dbReference type="Proteomes" id="UP000645828">
    <property type="component" value="Unassembled WGS sequence"/>
</dbReference>
<comment type="caution">
    <text evidence="1">The sequence shown here is derived from an EMBL/GenBank/DDBJ whole genome shotgun (WGS) entry which is preliminary data.</text>
</comment>
<dbReference type="AlphaFoldDB" id="A0A811Y411"/>